<keyword evidence="5" id="KW-0297">G-protein coupled receptor</keyword>
<accession>A0ABM1VRH0</accession>
<dbReference type="PANTHER" id="PTHR46641:SF2">
    <property type="entry name" value="FMRFAMIDE RECEPTOR"/>
    <property type="match status" value="1"/>
</dbReference>
<organism evidence="8 9">
    <name type="scientific">Aplysia californica</name>
    <name type="common">California sea hare</name>
    <dbReference type="NCBI Taxonomy" id="6500"/>
    <lineage>
        <taxon>Eukaryota</taxon>
        <taxon>Metazoa</taxon>
        <taxon>Spiralia</taxon>
        <taxon>Lophotrochozoa</taxon>
        <taxon>Mollusca</taxon>
        <taxon>Gastropoda</taxon>
        <taxon>Heterobranchia</taxon>
        <taxon>Euthyneura</taxon>
        <taxon>Tectipleura</taxon>
        <taxon>Aplysiida</taxon>
        <taxon>Aplysioidea</taxon>
        <taxon>Aplysiidae</taxon>
        <taxon>Aplysia</taxon>
    </lineage>
</organism>
<keyword evidence="3 6" id="KW-1133">Transmembrane helix</keyword>
<dbReference type="InterPro" id="IPR000276">
    <property type="entry name" value="GPCR_Rhodpsn"/>
</dbReference>
<evidence type="ECO:0000313" key="8">
    <source>
        <dbReference type="Proteomes" id="UP000694888"/>
    </source>
</evidence>
<feature type="transmembrane region" description="Helical" evidence="6">
    <location>
        <begin position="167"/>
        <end position="189"/>
    </location>
</feature>
<feature type="transmembrane region" description="Helical" evidence="6">
    <location>
        <begin position="120"/>
        <end position="146"/>
    </location>
</feature>
<evidence type="ECO:0000256" key="3">
    <source>
        <dbReference type="ARBA" id="ARBA00022989"/>
    </source>
</evidence>
<gene>
    <name evidence="9" type="primary">LOC101857480</name>
</gene>
<name>A0ABM1VRH0_APLCA</name>
<comment type="similarity">
    <text evidence="5">Belongs to the G-protein coupled receptor 1 family.</text>
</comment>
<feature type="transmembrane region" description="Helical" evidence="6">
    <location>
        <begin position="47"/>
        <end position="69"/>
    </location>
</feature>
<feature type="transmembrane region" description="Helical" evidence="6">
    <location>
        <begin position="224"/>
        <end position="250"/>
    </location>
</feature>
<dbReference type="Pfam" id="PF00001">
    <property type="entry name" value="7tm_1"/>
    <property type="match status" value="1"/>
</dbReference>
<dbReference type="RefSeq" id="XP_035825012.1">
    <property type="nucleotide sequence ID" value="XM_035969119.1"/>
</dbReference>
<dbReference type="PROSITE" id="PS00237">
    <property type="entry name" value="G_PROTEIN_RECEP_F1_1"/>
    <property type="match status" value="1"/>
</dbReference>
<evidence type="ECO:0000256" key="5">
    <source>
        <dbReference type="RuleBase" id="RU000688"/>
    </source>
</evidence>
<feature type="domain" description="G-protein coupled receptors family 1 profile" evidence="7">
    <location>
        <begin position="62"/>
        <end position="329"/>
    </location>
</feature>
<dbReference type="GeneID" id="101857480"/>
<keyword evidence="2 5" id="KW-0812">Transmembrane</keyword>
<dbReference type="PANTHER" id="PTHR46641">
    <property type="entry name" value="FMRFAMIDE RECEPTOR-RELATED"/>
    <property type="match status" value="1"/>
</dbReference>
<proteinExistence type="inferred from homology"/>
<dbReference type="Gene3D" id="1.20.1070.10">
    <property type="entry name" value="Rhodopsin 7-helix transmembrane proteins"/>
    <property type="match status" value="1"/>
</dbReference>
<keyword evidence="5 9" id="KW-0675">Receptor</keyword>
<keyword evidence="5" id="KW-0807">Transducer</keyword>
<dbReference type="InterPro" id="IPR017452">
    <property type="entry name" value="GPCR_Rhodpsn_7TM"/>
</dbReference>
<dbReference type="InterPro" id="IPR052954">
    <property type="entry name" value="GPCR-Ligand_Int"/>
</dbReference>
<feature type="transmembrane region" description="Helical" evidence="6">
    <location>
        <begin position="313"/>
        <end position="332"/>
    </location>
</feature>
<keyword evidence="8" id="KW-1185">Reference proteome</keyword>
<feature type="transmembrane region" description="Helical" evidence="6">
    <location>
        <begin position="81"/>
        <end position="100"/>
    </location>
</feature>
<keyword evidence="4 6" id="KW-0472">Membrane</keyword>
<reference evidence="9" key="1">
    <citation type="submission" date="2025-08" db="UniProtKB">
        <authorList>
            <consortium name="RefSeq"/>
        </authorList>
    </citation>
    <scope>IDENTIFICATION</scope>
</reference>
<dbReference type="Proteomes" id="UP000694888">
    <property type="component" value="Unplaced"/>
</dbReference>
<evidence type="ECO:0000259" key="7">
    <source>
        <dbReference type="PROSITE" id="PS50262"/>
    </source>
</evidence>
<protein>
    <submittedName>
        <fullName evidence="9">FMRFamide receptor</fullName>
    </submittedName>
</protein>
<sequence length="432" mass="49178">MGDYSESHYSYQTVTTEASLPTSPVNMTTPCHTESINVDVRVWRATMYGIGGSCICCIGVVCNFISILVLANFKNKSSAPVLLICLAVSDSLYLLSMMFLETIPIFTNEYIGPGYRHNLMPFFCVLYPVPLISQCLSIYLVVTITLERYTVVARPFHAHKICNLRNALITVVCLTVLVLIYHVPIYLAFECNHGWYNRTQSNITKFERTDFGQGRFYNEVYYKWINPAVTFVLPFLTLLCFNSMMLRALWRDRNATSGAQNRMRHERRLGKMVLVMTSVFFLFELMAAVSFILVTRADRYTQISRHSVRFTAISDLGLLINSAINFLIYCGTGKKFRDIFRHLARTFFSRLHLCATCQKRRRASLASRSVSTATRSSASFDMSGVSLRCFRRFKTGTSQSMESRKTSTSVISKSSRVSSYSNDSDKVHVTIH</sequence>
<dbReference type="SUPFAM" id="SSF81321">
    <property type="entry name" value="Family A G protein-coupled receptor-like"/>
    <property type="match status" value="1"/>
</dbReference>
<dbReference type="PROSITE" id="PS50262">
    <property type="entry name" value="G_PROTEIN_RECEP_F1_2"/>
    <property type="match status" value="1"/>
</dbReference>
<dbReference type="PRINTS" id="PR00237">
    <property type="entry name" value="GPCRRHODOPSN"/>
</dbReference>
<evidence type="ECO:0000313" key="9">
    <source>
        <dbReference type="RefSeq" id="XP_035825012.1"/>
    </source>
</evidence>
<evidence type="ECO:0000256" key="4">
    <source>
        <dbReference type="ARBA" id="ARBA00023136"/>
    </source>
</evidence>
<dbReference type="CDD" id="cd14978">
    <property type="entry name" value="7tmA_FMRFamide_R-like"/>
    <property type="match status" value="1"/>
</dbReference>
<evidence type="ECO:0000256" key="6">
    <source>
        <dbReference type="SAM" id="Phobius"/>
    </source>
</evidence>
<evidence type="ECO:0000256" key="1">
    <source>
        <dbReference type="ARBA" id="ARBA00004370"/>
    </source>
</evidence>
<comment type="subcellular location">
    <subcellularLocation>
        <location evidence="1">Membrane</location>
    </subcellularLocation>
</comment>
<evidence type="ECO:0000256" key="2">
    <source>
        <dbReference type="ARBA" id="ARBA00022692"/>
    </source>
</evidence>
<feature type="transmembrane region" description="Helical" evidence="6">
    <location>
        <begin position="271"/>
        <end position="293"/>
    </location>
</feature>